<feature type="transmembrane region" description="Helical" evidence="8">
    <location>
        <begin position="161"/>
        <end position="186"/>
    </location>
</feature>
<dbReference type="InterPro" id="IPR001734">
    <property type="entry name" value="Na/solute_symporter"/>
</dbReference>
<dbReference type="CDD" id="cd11476">
    <property type="entry name" value="SLC5sbd_DUR3"/>
    <property type="match status" value="1"/>
</dbReference>
<evidence type="ECO:0000256" key="8">
    <source>
        <dbReference type="SAM" id="Phobius"/>
    </source>
</evidence>
<gene>
    <name evidence="9" type="ORF">VPNG_06467</name>
</gene>
<feature type="transmembrane region" description="Helical" evidence="8">
    <location>
        <begin position="402"/>
        <end position="421"/>
    </location>
</feature>
<evidence type="ECO:0000313" key="10">
    <source>
        <dbReference type="Proteomes" id="UP000285146"/>
    </source>
</evidence>
<feature type="transmembrane region" description="Helical" evidence="8">
    <location>
        <begin position="134"/>
        <end position="155"/>
    </location>
</feature>
<feature type="region of interest" description="Disordered" evidence="7">
    <location>
        <begin position="574"/>
        <end position="594"/>
    </location>
</feature>
<evidence type="ECO:0000256" key="7">
    <source>
        <dbReference type="SAM" id="MobiDB-lite"/>
    </source>
</evidence>
<dbReference type="OrthoDB" id="6132759at2759"/>
<dbReference type="EMBL" id="LKEB01000033">
    <property type="protein sequence ID" value="ROW08673.1"/>
    <property type="molecule type" value="Genomic_DNA"/>
</dbReference>
<organism evidence="9 10">
    <name type="scientific">Cytospora leucostoma</name>
    <dbReference type="NCBI Taxonomy" id="1230097"/>
    <lineage>
        <taxon>Eukaryota</taxon>
        <taxon>Fungi</taxon>
        <taxon>Dikarya</taxon>
        <taxon>Ascomycota</taxon>
        <taxon>Pezizomycotina</taxon>
        <taxon>Sordariomycetes</taxon>
        <taxon>Sordariomycetidae</taxon>
        <taxon>Diaporthales</taxon>
        <taxon>Cytosporaceae</taxon>
        <taxon>Cytospora</taxon>
    </lineage>
</organism>
<keyword evidence="10" id="KW-1185">Reference proteome</keyword>
<dbReference type="AlphaFoldDB" id="A0A423WYW4"/>
<dbReference type="InterPro" id="IPR031155">
    <property type="entry name" value="DUR"/>
</dbReference>
<dbReference type="InterPro" id="IPR038377">
    <property type="entry name" value="Na/Glc_symporter_sf"/>
</dbReference>
<comment type="caution">
    <text evidence="9">The sequence shown here is derived from an EMBL/GenBank/DDBJ whole genome shotgun (WGS) entry which is preliminary data.</text>
</comment>
<dbReference type="STRING" id="1230097.A0A423WYW4"/>
<dbReference type="Proteomes" id="UP000285146">
    <property type="component" value="Unassembled WGS sequence"/>
</dbReference>
<evidence type="ECO:0000256" key="3">
    <source>
        <dbReference type="ARBA" id="ARBA00022692"/>
    </source>
</evidence>
<feature type="transmembrane region" description="Helical" evidence="8">
    <location>
        <begin position="497"/>
        <end position="518"/>
    </location>
</feature>
<feature type="transmembrane region" description="Helical" evidence="8">
    <location>
        <begin position="355"/>
        <end position="381"/>
    </location>
</feature>
<feature type="transmembrane region" description="Helical" evidence="8">
    <location>
        <begin position="656"/>
        <end position="680"/>
    </location>
</feature>
<evidence type="ECO:0000256" key="6">
    <source>
        <dbReference type="RuleBase" id="RU362091"/>
    </source>
</evidence>
<feature type="transmembrane region" description="Helical" evidence="8">
    <location>
        <begin position="198"/>
        <end position="221"/>
    </location>
</feature>
<comment type="subcellular location">
    <subcellularLocation>
        <location evidence="1">Membrane</location>
        <topology evidence="1">Multi-pass membrane protein</topology>
    </subcellularLocation>
</comment>
<accession>A0A423WYW4</accession>
<comment type="similarity">
    <text evidence="2 6">Belongs to the sodium:solute symporter (SSF) (TC 2.A.21) family.</text>
</comment>
<dbReference type="PANTHER" id="PTHR46154">
    <property type="match status" value="1"/>
</dbReference>
<feature type="transmembrane region" description="Helical" evidence="8">
    <location>
        <begin position="57"/>
        <end position="74"/>
    </location>
</feature>
<dbReference type="PANTHER" id="PTHR46154:SF3">
    <property type="entry name" value="DUR32P"/>
    <property type="match status" value="1"/>
</dbReference>
<dbReference type="Pfam" id="PF00474">
    <property type="entry name" value="SSF"/>
    <property type="match status" value="1"/>
</dbReference>
<evidence type="ECO:0000256" key="1">
    <source>
        <dbReference type="ARBA" id="ARBA00004141"/>
    </source>
</evidence>
<evidence type="ECO:0008006" key="11">
    <source>
        <dbReference type="Google" id="ProtNLM"/>
    </source>
</evidence>
<feature type="transmembrane region" description="Helical" evidence="8">
    <location>
        <begin position="15"/>
        <end position="36"/>
    </location>
</feature>
<dbReference type="PROSITE" id="PS50283">
    <property type="entry name" value="NA_SOLUT_SYMP_3"/>
    <property type="match status" value="1"/>
</dbReference>
<feature type="transmembrane region" description="Helical" evidence="8">
    <location>
        <begin position="433"/>
        <end position="451"/>
    </location>
</feature>
<evidence type="ECO:0000313" key="9">
    <source>
        <dbReference type="EMBL" id="ROW08673.1"/>
    </source>
</evidence>
<dbReference type="GO" id="GO:0005886">
    <property type="term" value="C:plasma membrane"/>
    <property type="evidence" value="ECO:0007669"/>
    <property type="project" value="TreeGrafter"/>
</dbReference>
<dbReference type="InParanoid" id="A0A423WYW4"/>
<keyword evidence="3 8" id="KW-0812">Transmembrane</keyword>
<dbReference type="GO" id="GO:0015204">
    <property type="term" value="F:urea transmembrane transporter activity"/>
    <property type="evidence" value="ECO:0007669"/>
    <property type="project" value="InterPro"/>
</dbReference>
<feature type="transmembrane region" description="Helical" evidence="8">
    <location>
        <begin position="458"/>
        <end position="477"/>
    </location>
</feature>
<evidence type="ECO:0000256" key="2">
    <source>
        <dbReference type="ARBA" id="ARBA00006434"/>
    </source>
</evidence>
<protein>
    <recommendedName>
        <fullName evidence="11">Urea active transporter</fullName>
    </recommendedName>
</protein>
<feature type="compositionally biased region" description="Polar residues" evidence="7">
    <location>
        <begin position="577"/>
        <end position="594"/>
    </location>
</feature>
<sequence>MVAIAGLTLIPQGAAYGLLIGLGILFCLVIIAAVKIQKAYLAEDSGTSEMFMVANRSVGTGLTASAVFSSWMWINETVMCAAMCYRYGLAVPLWWGSGLCFQIALMAALGVMAKIRVPYAHTSLEIIRQRYGKIGHVVFIIMNLINNVLGCAGMIMTGSQLVYGVSGMHFVAASILIPLGVVLYTATGGLKATFLTDFLHTLVALILIIYFTLATLTHSAVGGLGGLYDKVQAVAADNLIATNYKGSLLTMKAQNAAIWGLDLRIGNLALVVMDTAFWQKSFATEVSATVPGYNLAALSIFGIPWGLGTVIGLTARALHNTPIFPTYPGSLTEADINAGMVMPYVIKALIGQQGVVAFLVLVFMALTSTVSSSMIAVSSIFSFDVYKTYINPKATDKKVVKVSHLAVLGMGVFMSGIAIALNYGGANMTWLGYFRPIVSCPGIIPLGLTLGWSRQTRLALILSPILGFLTGLGIWLGTTYHSYGVVTVETSGNPLPALWGALASLFSPLLYSVLISLYKPSKFDWREFLRVELADEAILHREDAAQLAATSSSSDDEKKAGDGAVPARNTGAVLATDSPQSTGTEKNPVKNATGTVTTPSVLSLDDVKHPFDEATLKSLRSWLRIAWIFFAVIVLVTFVVWPMPLYRDYIFTRSFFSGWTTVAIMWQFFAFGAVVVFPVYDGRHAIAKGWRGVWKSVGLLGKNKG</sequence>
<evidence type="ECO:0000256" key="5">
    <source>
        <dbReference type="ARBA" id="ARBA00023136"/>
    </source>
</evidence>
<reference evidence="9 10" key="1">
    <citation type="submission" date="2015-09" db="EMBL/GenBank/DDBJ databases">
        <title>Host preference determinants of Valsa canker pathogens revealed by comparative genomics.</title>
        <authorList>
            <person name="Yin Z."/>
            <person name="Huang L."/>
        </authorList>
    </citation>
    <scope>NUCLEOTIDE SEQUENCE [LARGE SCALE GENOMIC DNA]</scope>
    <source>
        <strain evidence="9 10">SXYLt</strain>
    </source>
</reference>
<proteinExistence type="inferred from homology"/>
<keyword evidence="4 8" id="KW-1133">Transmembrane helix</keyword>
<feature type="transmembrane region" description="Helical" evidence="8">
    <location>
        <begin position="625"/>
        <end position="644"/>
    </location>
</feature>
<feature type="transmembrane region" description="Helical" evidence="8">
    <location>
        <begin position="94"/>
        <end position="113"/>
    </location>
</feature>
<dbReference type="Gene3D" id="1.20.1730.10">
    <property type="entry name" value="Sodium/glucose cotransporter"/>
    <property type="match status" value="1"/>
</dbReference>
<evidence type="ECO:0000256" key="4">
    <source>
        <dbReference type="ARBA" id="ARBA00022989"/>
    </source>
</evidence>
<name>A0A423WYW4_9PEZI</name>
<keyword evidence="5 8" id="KW-0472">Membrane</keyword>